<evidence type="ECO:0000256" key="1">
    <source>
        <dbReference type="ARBA" id="ARBA00004123"/>
    </source>
</evidence>
<dbReference type="GO" id="GO:0032389">
    <property type="term" value="C:MutLalpha complex"/>
    <property type="evidence" value="ECO:0007669"/>
    <property type="project" value="TreeGrafter"/>
</dbReference>
<organism evidence="8 9">
    <name type="scientific">Conidiobolus coronatus (strain ATCC 28846 / CBS 209.66 / NRRL 28638)</name>
    <name type="common">Delacroixia coronata</name>
    <dbReference type="NCBI Taxonomy" id="796925"/>
    <lineage>
        <taxon>Eukaryota</taxon>
        <taxon>Fungi</taxon>
        <taxon>Fungi incertae sedis</taxon>
        <taxon>Zoopagomycota</taxon>
        <taxon>Entomophthoromycotina</taxon>
        <taxon>Entomophthoromycetes</taxon>
        <taxon>Entomophthorales</taxon>
        <taxon>Ancylistaceae</taxon>
        <taxon>Conidiobolus</taxon>
    </lineage>
</organism>
<dbReference type="GO" id="GO:0006298">
    <property type="term" value="P:mismatch repair"/>
    <property type="evidence" value="ECO:0007669"/>
    <property type="project" value="InterPro"/>
</dbReference>
<protein>
    <submittedName>
        <fullName evidence="8">DNA mismatch repair protein MutL</fullName>
    </submittedName>
</protein>
<name>A0A137PAK8_CONC2</name>
<dbReference type="SUPFAM" id="SSF54211">
    <property type="entry name" value="Ribosomal protein S5 domain 2-like"/>
    <property type="match status" value="1"/>
</dbReference>
<dbReference type="PROSITE" id="PS00058">
    <property type="entry name" value="DNA_MISMATCH_REPAIR_1"/>
    <property type="match status" value="1"/>
</dbReference>
<feature type="region of interest" description="Disordered" evidence="6">
    <location>
        <begin position="349"/>
        <end position="428"/>
    </location>
</feature>
<dbReference type="EMBL" id="KQ964461">
    <property type="protein sequence ID" value="KXN72050.1"/>
    <property type="molecule type" value="Genomic_DNA"/>
</dbReference>
<dbReference type="PANTHER" id="PTHR10073">
    <property type="entry name" value="DNA MISMATCH REPAIR PROTEIN MLH, PMS, MUTL"/>
    <property type="match status" value="1"/>
</dbReference>
<comment type="subcellular location">
    <subcellularLocation>
        <location evidence="1">Nucleus</location>
    </subcellularLocation>
</comment>
<dbReference type="SMART" id="SM01340">
    <property type="entry name" value="DNA_mis_repair"/>
    <property type="match status" value="1"/>
</dbReference>
<dbReference type="InterPro" id="IPR036890">
    <property type="entry name" value="HATPase_C_sf"/>
</dbReference>
<evidence type="ECO:0000259" key="7">
    <source>
        <dbReference type="SMART" id="SM01340"/>
    </source>
</evidence>
<keyword evidence="4" id="KW-0234">DNA repair</keyword>
<feature type="non-terminal residue" evidence="8">
    <location>
        <position position="600"/>
    </location>
</feature>
<dbReference type="Gene3D" id="3.30.230.10">
    <property type="match status" value="1"/>
</dbReference>
<dbReference type="Pfam" id="PF13589">
    <property type="entry name" value="HATPase_c_3"/>
    <property type="match status" value="1"/>
</dbReference>
<keyword evidence="9" id="KW-1185">Reference proteome</keyword>
<keyword evidence="3" id="KW-0227">DNA damage</keyword>
<dbReference type="InterPro" id="IPR038973">
    <property type="entry name" value="MutL/Mlh/Pms-like"/>
</dbReference>
<dbReference type="InterPro" id="IPR013507">
    <property type="entry name" value="DNA_mismatch_S5_2-like"/>
</dbReference>
<evidence type="ECO:0000256" key="6">
    <source>
        <dbReference type="SAM" id="MobiDB-lite"/>
    </source>
</evidence>
<evidence type="ECO:0000313" key="8">
    <source>
        <dbReference type="EMBL" id="KXN72050.1"/>
    </source>
</evidence>
<feature type="domain" description="DNA mismatch repair protein S5" evidence="7">
    <location>
        <begin position="223"/>
        <end position="348"/>
    </location>
</feature>
<dbReference type="InterPro" id="IPR014721">
    <property type="entry name" value="Ribsml_uS5_D2-typ_fold_subgr"/>
</dbReference>
<accession>A0A137PAK8</accession>
<dbReference type="OMA" id="ANYHVKK"/>
<dbReference type="GO" id="GO:0005524">
    <property type="term" value="F:ATP binding"/>
    <property type="evidence" value="ECO:0007669"/>
    <property type="project" value="InterPro"/>
</dbReference>
<dbReference type="InterPro" id="IPR032189">
    <property type="entry name" value="Mlh1_C"/>
</dbReference>
<dbReference type="Pfam" id="PF16413">
    <property type="entry name" value="Mlh1_C"/>
    <property type="match status" value="1"/>
</dbReference>
<comment type="similarity">
    <text evidence="2">Belongs to the DNA mismatch repair MutL/HexB family.</text>
</comment>
<evidence type="ECO:0000256" key="2">
    <source>
        <dbReference type="ARBA" id="ARBA00006082"/>
    </source>
</evidence>
<dbReference type="GO" id="GO:0030983">
    <property type="term" value="F:mismatched DNA binding"/>
    <property type="evidence" value="ECO:0007669"/>
    <property type="project" value="InterPro"/>
</dbReference>
<dbReference type="GO" id="GO:0016887">
    <property type="term" value="F:ATP hydrolysis activity"/>
    <property type="evidence" value="ECO:0007669"/>
    <property type="project" value="InterPro"/>
</dbReference>
<dbReference type="NCBIfam" id="TIGR00585">
    <property type="entry name" value="mutl"/>
    <property type="match status" value="1"/>
</dbReference>
<dbReference type="GO" id="GO:0140664">
    <property type="term" value="F:ATP-dependent DNA damage sensor activity"/>
    <property type="evidence" value="ECO:0007669"/>
    <property type="project" value="InterPro"/>
</dbReference>
<dbReference type="FunFam" id="3.30.565.10:FF:000003">
    <property type="entry name" value="DNA mismatch repair endonuclease MutL"/>
    <property type="match status" value="1"/>
</dbReference>
<evidence type="ECO:0000256" key="3">
    <source>
        <dbReference type="ARBA" id="ARBA00022763"/>
    </source>
</evidence>
<dbReference type="PANTHER" id="PTHR10073:SF12">
    <property type="entry name" value="DNA MISMATCH REPAIR PROTEIN MLH1"/>
    <property type="match status" value="1"/>
</dbReference>
<gene>
    <name evidence="8" type="ORF">CONCODRAFT_5179</name>
</gene>
<keyword evidence="5" id="KW-0539">Nucleus</keyword>
<proteinExistence type="inferred from homology"/>
<dbReference type="InterPro" id="IPR014762">
    <property type="entry name" value="DNA_mismatch_repair_CS"/>
</dbReference>
<dbReference type="SUPFAM" id="SSF55874">
    <property type="entry name" value="ATPase domain of HSP90 chaperone/DNA topoisomerase II/histidine kinase"/>
    <property type="match status" value="1"/>
</dbReference>
<dbReference type="InterPro" id="IPR002099">
    <property type="entry name" value="MutL/Mlh/PMS"/>
</dbReference>
<sequence length="600" mass="67944">MSQLASIKKLDDVVVNRIAAGEVIQTPAHAIKELVENCLDAKANRVEVICNSGGLKSIIVSDNGTGIQYDDLPLLCQRFTTSKIANYEDLNQLNTRGFRGEALASISYVSHVKVKTRTEVNDTAFEAAYEMGELVPLKAGLSKDPVPCAGNKGTTITVEDIFYNSPMRRPSIGSAKDCYQKIVSILKPFALHHYKNLSLTVKRSNNTVPDLHTTSSQNQIDKIAQIYGAVIVKHLLPLEGTNGEELEMGQGYKLKGYATKLSYASKSMQMVCFINDRYVEWERLKRAIKFLYATLLPKNTTYPFIYLSFTMDPNLVEVNVHPTKKEVIVMDEEDVIKWTVEAIQSQLQSSTTTSLNSNPLPSPVISLKNSTSHEGGDRDTFESHSTPRKSVKPYNLIHTDPQTRHIQTTPSKHLPPQPKEPSLDSTDLQPNQLTSIKELSQEFINHIDPDLIYMISNHTWVGNLQYPHSSALIQCDTQLCMVNYTYLSERIVYWLCLQYFGQFQIIEIKPPVPIKEFFNRYVQKLPDADKQKIHPLLSQGLVDQLNQIKDMLKEYFSIIIDDEGQLIGIPEILPNYIPKITHFPKLFFDFASRVNWDDEK</sequence>
<dbReference type="Pfam" id="PF01119">
    <property type="entry name" value="DNA_mis_repair"/>
    <property type="match status" value="1"/>
</dbReference>
<evidence type="ECO:0000256" key="4">
    <source>
        <dbReference type="ARBA" id="ARBA00023204"/>
    </source>
</evidence>
<reference evidence="8 9" key="1">
    <citation type="journal article" date="2015" name="Genome Biol. Evol.">
        <title>Phylogenomic analyses indicate that early fungi evolved digesting cell walls of algal ancestors of land plants.</title>
        <authorList>
            <person name="Chang Y."/>
            <person name="Wang S."/>
            <person name="Sekimoto S."/>
            <person name="Aerts A.L."/>
            <person name="Choi C."/>
            <person name="Clum A."/>
            <person name="LaButti K.M."/>
            <person name="Lindquist E.A."/>
            <person name="Yee Ngan C."/>
            <person name="Ohm R.A."/>
            <person name="Salamov A.A."/>
            <person name="Grigoriev I.V."/>
            <person name="Spatafora J.W."/>
            <person name="Berbee M.L."/>
        </authorList>
    </citation>
    <scope>NUCLEOTIDE SEQUENCE [LARGE SCALE GENOMIC DNA]</scope>
    <source>
        <strain evidence="8 9">NRRL 28638</strain>
    </source>
</reference>
<dbReference type="STRING" id="796925.A0A137PAK8"/>
<dbReference type="AlphaFoldDB" id="A0A137PAK8"/>
<evidence type="ECO:0000256" key="5">
    <source>
        <dbReference type="ARBA" id="ARBA00023242"/>
    </source>
</evidence>
<evidence type="ECO:0000313" key="9">
    <source>
        <dbReference type="Proteomes" id="UP000070444"/>
    </source>
</evidence>
<feature type="compositionally biased region" description="Low complexity" evidence="6">
    <location>
        <begin position="349"/>
        <end position="359"/>
    </location>
</feature>
<dbReference type="Proteomes" id="UP000070444">
    <property type="component" value="Unassembled WGS sequence"/>
</dbReference>
<dbReference type="Gene3D" id="3.30.565.10">
    <property type="entry name" value="Histidine kinase-like ATPase, C-terminal domain"/>
    <property type="match status" value="1"/>
</dbReference>
<dbReference type="OrthoDB" id="10263226at2759"/>
<dbReference type="CDD" id="cd16926">
    <property type="entry name" value="HATPase_MutL-MLH-PMS-like"/>
    <property type="match status" value="1"/>
</dbReference>
<dbReference type="InterPro" id="IPR020568">
    <property type="entry name" value="Ribosomal_Su5_D2-typ_SF"/>
</dbReference>